<reference evidence="2" key="1">
    <citation type="submission" date="2014-09" db="EMBL/GenBank/DDBJ databases">
        <authorList>
            <person name="Magalhaes I.L.F."/>
            <person name="Oliveira U."/>
            <person name="Santos F.R."/>
            <person name="Vidigal T.H.D.A."/>
            <person name="Brescovit A.D."/>
            <person name="Santos A.J."/>
        </authorList>
    </citation>
    <scope>NUCLEOTIDE SEQUENCE</scope>
    <source>
        <tissue evidence="2">Shoot tissue taken approximately 20 cm above the soil surface</tissue>
    </source>
</reference>
<dbReference type="AlphaFoldDB" id="A0A0A9FBL4"/>
<feature type="region of interest" description="Disordered" evidence="1">
    <location>
        <begin position="1"/>
        <end position="22"/>
    </location>
</feature>
<feature type="compositionally biased region" description="Polar residues" evidence="1">
    <location>
        <begin position="1"/>
        <end position="19"/>
    </location>
</feature>
<evidence type="ECO:0000313" key="2">
    <source>
        <dbReference type="EMBL" id="JAE05618.1"/>
    </source>
</evidence>
<sequence length="30" mass="3469">MQKLWSNNEAASGQKSNPWKQDIWFKAMSG</sequence>
<evidence type="ECO:0000256" key="1">
    <source>
        <dbReference type="SAM" id="MobiDB-lite"/>
    </source>
</evidence>
<proteinExistence type="predicted"/>
<dbReference type="EMBL" id="GBRH01192278">
    <property type="protein sequence ID" value="JAE05618.1"/>
    <property type="molecule type" value="Transcribed_RNA"/>
</dbReference>
<protein>
    <submittedName>
        <fullName evidence="2">Uncharacterized protein</fullName>
    </submittedName>
</protein>
<name>A0A0A9FBL4_ARUDO</name>
<organism evidence="2">
    <name type="scientific">Arundo donax</name>
    <name type="common">Giant reed</name>
    <name type="synonym">Donax arundinaceus</name>
    <dbReference type="NCBI Taxonomy" id="35708"/>
    <lineage>
        <taxon>Eukaryota</taxon>
        <taxon>Viridiplantae</taxon>
        <taxon>Streptophyta</taxon>
        <taxon>Embryophyta</taxon>
        <taxon>Tracheophyta</taxon>
        <taxon>Spermatophyta</taxon>
        <taxon>Magnoliopsida</taxon>
        <taxon>Liliopsida</taxon>
        <taxon>Poales</taxon>
        <taxon>Poaceae</taxon>
        <taxon>PACMAD clade</taxon>
        <taxon>Arundinoideae</taxon>
        <taxon>Arundineae</taxon>
        <taxon>Arundo</taxon>
    </lineage>
</organism>
<accession>A0A0A9FBL4</accession>
<reference evidence="2" key="2">
    <citation type="journal article" date="2015" name="Data Brief">
        <title>Shoot transcriptome of the giant reed, Arundo donax.</title>
        <authorList>
            <person name="Barrero R.A."/>
            <person name="Guerrero F.D."/>
            <person name="Moolhuijzen P."/>
            <person name="Goolsby J.A."/>
            <person name="Tidwell J."/>
            <person name="Bellgard S.E."/>
            <person name="Bellgard M.I."/>
        </authorList>
    </citation>
    <scope>NUCLEOTIDE SEQUENCE</scope>
    <source>
        <tissue evidence="2">Shoot tissue taken approximately 20 cm above the soil surface</tissue>
    </source>
</reference>